<keyword evidence="11" id="KW-1185">Reference proteome</keyword>
<comment type="cofactor">
    <cofactor evidence="1">
        <name>heme</name>
        <dbReference type="ChEBI" id="CHEBI:30413"/>
    </cofactor>
</comment>
<gene>
    <name evidence="10" type="ORF">PMAA_100660</name>
</gene>
<keyword evidence="3 8" id="KW-0349">Heme</keyword>
<evidence type="ECO:0000256" key="6">
    <source>
        <dbReference type="ARBA" id="ARBA00023004"/>
    </source>
</evidence>
<proteinExistence type="inferred from homology"/>
<dbReference type="Proteomes" id="UP000001294">
    <property type="component" value="Unassembled WGS sequence"/>
</dbReference>
<evidence type="ECO:0000256" key="9">
    <source>
        <dbReference type="SAM" id="Phobius"/>
    </source>
</evidence>
<organism evidence="10 11">
    <name type="scientific">Talaromyces marneffei (strain ATCC 18224 / CBS 334.59 / QM 7333)</name>
    <name type="common">Penicillium marneffei</name>
    <dbReference type="NCBI Taxonomy" id="441960"/>
    <lineage>
        <taxon>Eukaryota</taxon>
        <taxon>Fungi</taxon>
        <taxon>Dikarya</taxon>
        <taxon>Ascomycota</taxon>
        <taxon>Pezizomycotina</taxon>
        <taxon>Eurotiomycetes</taxon>
        <taxon>Eurotiomycetidae</taxon>
        <taxon>Eurotiales</taxon>
        <taxon>Trichocomaceae</taxon>
        <taxon>Talaromyces</taxon>
        <taxon>Talaromyces sect. Talaromyces</taxon>
    </lineage>
</organism>
<keyword evidence="4 8" id="KW-0479">Metal-binding</keyword>
<dbReference type="InterPro" id="IPR001128">
    <property type="entry name" value="Cyt_P450"/>
</dbReference>
<keyword evidence="7 8" id="KW-0503">Monooxygenase</keyword>
<dbReference type="InterPro" id="IPR036396">
    <property type="entry name" value="Cyt_P450_sf"/>
</dbReference>
<evidence type="ECO:0000313" key="10">
    <source>
        <dbReference type="EMBL" id="EEA23478.1"/>
    </source>
</evidence>
<evidence type="ECO:0000313" key="11">
    <source>
        <dbReference type="Proteomes" id="UP000001294"/>
    </source>
</evidence>
<dbReference type="Gene3D" id="1.10.630.10">
    <property type="entry name" value="Cytochrome P450"/>
    <property type="match status" value="1"/>
</dbReference>
<feature type="transmembrane region" description="Helical" evidence="9">
    <location>
        <begin position="12"/>
        <end position="32"/>
    </location>
</feature>
<keyword evidence="9" id="KW-0812">Transmembrane</keyword>
<evidence type="ECO:0000256" key="3">
    <source>
        <dbReference type="ARBA" id="ARBA00022617"/>
    </source>
</evidence>
<keyword evidence="6 8" id="KW-0408">Iron</keyword>
<dbReference type="SUPFAM" id="SSF48264">
    <property type="entry name" value="Cytochrome P450"/>
    <property type="match status" value="1"/>
</dbReference>
<dbReference type="PROSITE" id="PS00086">
    <property type="entry name" value="CYTOCHROME_P450"/>
    <property type="match status" value="1"/>
</dbReference>
<dbReference type="GO" id="GO:0016705">
    <property type="term" value="F:oxidoreductase activity, acting on paired donors, with incorporation or reduction of molecular oxygen"/>
    <property type="evidence" value="ECO:0007669"/>
    <property type="project" value="InterPro"/>
</dbReference>
<dbReference type="VEuPathDB" id="FungiDB:PMAA_100660"/>
<dbReference type="PANTHER" id="PTHR46206">
    <property type="entry name" value="CYTOCHROME P450"/>
    <property type="match status" value="1"/>
</dbReference>
<keyword evidence="9" id="KW-1133">Transmembrane helix</keyword>
<evidence type="ECO:0000256" key="4">
    <source>
        <dbReference type="ARBA" id="ARBA00022723"/>
    </source>
</evidence>
<comment type="similarity">
    <text evidence="2 8">Belongs to the cytochrome P450 family.</text>
</comment>
<name>B6QJK4_TALMQ</name>
<dbReference type="CDD" id="cd11041">
    <property type="entry name" value="CYP503A1-like"/>
    <property type="match status" value="1"/>
</dbReference>
<evidence type="ECO:0000256" key="2">
    <source>
        <dbReference type="ARBA" id="ARBA00010617"/>
    </source>
</evidence>
<dbReference type="AlphaFoldDB" id="B6QJK4"/>
<dbReference type="InterPro" id="IPR017972">
    <property type="entry name" value="Cyt_P450_CS"/>
</dbReference>
<evidence type="ECO:0000256" key="7">
    <source>
        <dbReference type="ARBA" id="ARBA00023033"/>
    </source>
</evidence>
<dbReference type="GO" id="GO:0020037">
    <property type="term" value="F:heme binding"/>
    <property type="evidence" value="ECO:0007669"/>
    <property type="project" value="InterPro"/>
</dbReference>
<sequence length="517" mass="58145">MAEGYTQIFQSGPLLMVMASLITGLAWLFYLIQPALLASFSAKYGSFRWVDGSPGFLEFIELSCKCVFHAGELFTVAYKLLKTANGLLLIPFPHSPTGFLLLLPKELIAEYARQPESIVSFHTYVRNAMHAKYSLFGDNVLDNNIQKPIVYRELFQKLPDKMDMMNEELVMAINDGVTANLDSHGEISINMWDTATAILSRASNRIIAGHPLCRNQEYLDAAVHYAVSMFSLAVYLRFIPPFLRPLLASLVRRPLSRDRDIVAKHAIPVIEERMKMIEEAEIKGVEPKLPNDLLSAALKVARKDSNSKLEYTPMMMVNRILAFNFLQSYSNTLTVTNAVYDLTSLPQAEFDRTVTDTRAELSWELRRPNAWSHDFSLRANPIGEVELERTITSKDGFTFSNGLHVPHGAILAAPLKAIQQDPANYPGGFNPRRASEDLIRPTVTTITPVFLNFGLGRPACPGRWFAVNMQKLTLSHLLLEYDFQRVDARPPGVRKGTLVEPCGRSKITLKRRIVVDQ</sequence>
<dbReference type="PhylomeDB" id="B6QJK4"/>
<reference evidence="11" key="1">
    <citation type="journal article" date="2015" name="Genome Announc.">
        <title>Genome sequence of the AIDS-associated pathogen Penicillium marneffei (ATCC18224) and its near taxonomic relative Talaromyces stipitatus (ATCC10500).</title>
        <authorList>
            <person name="Nierman W.C."/>
            <person name="Fedorova-Abrams N.D."/>
            <person name="Andrianopoulos A."/>
        </authorList>
    </citation>
    <scope>NUCLEOTIDE SEQUENCE [LARGE SCALE GENOMIC DNA]</scope>
    <source>
        <strain evidence="11">ATCC 18224 / CBS 334.59 / QM 7333</strain>
    </source>
</reference>
<evidence type="ECO:0000256" key="5">
    <source>
        <dbReference type="ARBA" id="ARBA00023002"/>
    </source>
</evidence>
<evidence type="ECO:0000256" key="8">
    <source>
        <dbReference type="RuleBase" id="RU000461"/>
    </source>
</evidence>
<keyword evidence="5 8" id="KW-0560">Oxidoreductase</keyword>
<dbReference type="PANTHER" id="PTHR46206:SF1">
    <property type="entry name" value="P450, PUTATIVE (EUROFUNG)-RELATED"/>
    <property type="match status" value="1"/>
</dbReference>
<dbReference type="GO" id="GO:0005506">
    <property type="term" value="F:iron ion binding"/>
    <property type="evidence" value="ECO:0007669"/>
    <property type="project" value="InterPro"/>
</dbReference>
<protein>
    <submittedName>
        <fullName evidence="10">Cytochrome P450, putative</fullName>
    </submittedName>
</protein>
<keyword evidence="9" id="KW-0472">Membrane</keyword>
<accession>B6QJK4</accession>
<dbReference type="GO" id="GO:0004497">
    <property type="term" value="F:monooxygenase activity"/>
    <property type="evidence" value="ECO:0007669"/>
    <property type="project" value="UniProtKB-KW"/>
</dbReference>
<evidence type="ECO:0000256" key="1">
    <source>
        <dbReference type="ARBA" id="ARBA00001971"/>
    </source>
</evidence>
<dbReference type="Pfam" id="PF00067">
    <property type="entry name" value="p450"/>
    <property type="match status" value="1"/>
</dbReference>
<dbReference type="EMBL" id="DS995902">
    <property type="protein sequence ID" value="EEA23478.1"/>
    <property type="molecule type" value="Genomic_DNA"/>
</dbReference>
<dbReference type="OrthoDB" id="1844152at2759"/>
<dbReference type="HOGENOM" id="CLU_022195_9_3_1"/>